<dbReference type="InterPro" id="IPR046111">
    <property type="entry name" value="DUF6048"/>
</dbReference>
<sequence length="248" mass="28376">MKQQHITTFIINIAILLFFSASIQAQSTSKVKTNKDTLNIQQKYGLRVGVDTGKIIRTFAEDDYKGFEISADFRYSNRLYIAGEVGTEDKTNINDYLDVTTTGSYFKAGIDYNLYQNWLDMDNMVYTGFRLGASSFNHTLNEFEVYSTNQYWAPQYTSNTSQEFNGLTALWLELIIGIKAEIFKNLYLGLNLQMKTLVTEKIPENFENIYIPGFNRTYDSSGIGTGVGYSISYRIPIYKKIKRIAPVK</sequence>
<feature type="chain" id="PRO_5046829988" evidence="1">
    <location>
        <begin position="26"/>
        <end position="248"/>
    </location>
</feature>
<comment type="caution">
    <text evidence="2">The sequence shown here is derived from an EMBL/GenBank/DDBJ whole genome shotgun (WGS) entry which is preliminary data.</text>
</comment>
<protein>
    <submittedName>
        <fullName evidence="2">DUF6048 family protein</fullName>
    </submittedName>
</protein>
<proteinExistence type="predicted"/>
<keyword evidence="3" id="KW-1185">Reference proteome</keyword>
<gene>
    <name evidence="2" type="ORF">ACFFU9_12410</name>
</gene>
<reference evidence="2 3" key="1">
    <citation type="submission" date="2024-09" db="EMBL/GenBank/DDBJ databases">
        <authorList>
            <person name="Sun Q."/>
            <person name="Mori K."/>
        </authorList>
    </citation>
    <scope>NUCLEOTIDE SEQUENCE [LARGE SCALE GENOMIC DNA]</scope>
    <source>
        <strain evidence="2 3">CECT 8622</strain>
    </source>
</reference>
<dbReference type="Proteomes" id="UP001589585">
    <property type="component" value="Unassembled WGS sequence"/>
</dbReference>
<dbReference type="Pfam" id="PF19515">
    <property type="entry name" value="DUF6048"/>
    <property type="match status" value="1"/>
</dbReference>
<evidence type="ECO:0000313" key="2">
    <source>
        <dbReference type="EMBL" id="MFB9057543.1"/>
    </source>
</evidence>
<organism evidence="2 3">
    <name type="scientific">Mariniflexile ostreae</name>
    <dbReference type="NCBI Taxonomy" id="1520892"/>
    <lineage>
        <taxon>Bacteria</taxon>
        <taxon>Pseudomonadati</taxon>
        <taxon>Bacteroidota</taxon>
        <taxon>Flavobacteriia</taxon>
        <taxon>Flavobacteriales</taxon>
        <taxon>Flavobacteriaceae</taxon>
        <taxon>Mariniflexile</taxon>
    </lineage>
</organism>
<dbReference type="EMBL" id="JBHMFC010000081">
    <property type="protein sequence ID" value="MFB9057543.1"/>
    <property type="molecule type" value="Genomic_DNA"/>
</dbReference>
<accession>A0ABV5FDL5</accession>
<name>A0ABV5FDL5_9FLAO</name>
<keyword evidence="1" id="KW-0732">Signal</keyword>
<feature type="signal peptide" evidence="1">
    <location>
        <begin position="1"/>
        <end position="25"/>
    </location>
</feature>
<evidence type="ECO:0000313" key="3">
    <source>
        <dbReference type="Proteomes" id="UP001589585"/>
    </source>
</evidence>
<dbReference type="RefSeq" id="WP_379861775.1">
    <property type="nucleotide sequence ID" value="NZ_JBHMFC010000081.1"/>
</dbReference>
<evidence type="ECO:0000256" key="1">
    <source>
        <dbReference type="SAM" id="SignalP"/>
    </source>
</evidence>